<evidence type="ECO:0000313" key="10">
    <source>
        <dbReference type="Proteomes" id="UP000249557"/>
    </source>
</evidence>
<dbReference type="Pfam" id="PF00723">
    <property type="entry name" value="Glyco_hydro_15"/>
    <property type="match status" value="2"/>
</dbReference>
<feature type="domain" description="GH15-like" evidence="8">
    <location>
        <begin position="39"/>
        <end position="96"/>
    </location>
</feature>
<dbReference type="PRINTS" id="PR00736">
    <property type="entry name" value="GLHYDRLASE15"/>
</dbReference>
<keyword evidence="7" id="KW-0624">Polysaccharide degradation</keyword>
<evidence type="ECO:0000256" key="3">
    <source>
        <dbReference type="ARBA" id="ARBA00012593"/>
    </source>
</evidence>
<comment type="similarity">
    <text evidence="2">Belongs to the glycosyl hydrolase 15 family.</text>
</comment>
<dbReference type="SUPFAM" id="SSF48208">
    <property type="entry name" value="Six-hairpin glycosidases"/>
    <property type="match status" value="1"/>
</dbReference>
<evidence type="ECO:0000313" key="9">
    <source>
        <dbReference type="EMBL" id="PZO86492.1"/>
    </source>
</evidence>
<dbReference type="InterPro" id="IPR012341">
    <property type="entry name" value="6hp_glycosidase-like_sf"/>
</dbReference>
<feature type="domain" description="GH15-like" evidence="8">
    <location>
        <begin position="146"/>
        <end position="422"/>
    </location>
</feature>
<dbReference type="InterPro" id="IPR008928">
    <property type="entry name" value="6-hairpin_glycosidase_sf"/>
</dbReference>
<evidence type="ECO:0000256" key="7">
    <source>
        <dbReference type="ARBA" id="ARBA00023326"/>
    </source>
</evidence>
<dbReference type="InterPro" id="IPR000165">
    <property type="entry name" value="Glucoamylase"/>
</dbReference>
<evidence type="ECO:0000256" key="6">
    <source>
        <dbReference type="ARBA" id="ARBA00023295"/>
    </source>
</evidence>
<evidence type="ECO:0000259" key="8">
    <source>
        <dbReference type="Pfam" id="PF00723"/>
    </source>
</evidence>
<comment type="catalytic activity">
    <reaction evidence="1">
        <text>Hydrolysis of terminal (1-&gt;4)-linked alpha-D-glucose residues successively from non-reducing ends of the chains with release of beta-D-glucose.</text>
        <dbReference type="EC" id="3.2.1.3"/>
    </reaction>
</comment>
<dbReference type="EMBL" id="QFNK01000114">
    <property type="protein sequence ID" value="PZO86492.1"/>
    <property type="molecule type" value="Genomic_DNA"/>
</dbReference>
<name>A0A2W4ZZU4_9BACT</name>
<comment type="caution">
    <text evidence="9">The sequence shown here is derived from an EMBL/GenBank/DDBJ whole genome shotgun (WGS) entry which is preliminary data.</text>
</comment>
<reference evidence="9 10" key="1">
    <citation type="submission" date="2017-08" db="EMBL/GenBank/DDBJ databases">
        <title>Infants hospitalized years apart are colonized by the same room-sourced microbial strains.</title>
        <authorList>
            <person name="Brooks B."/>
            <person name="Olm M.R."/>
            <person name="Firek B.A."/>
            <person name="Baker R."/>
            <person name="Thomas B.C."/>
            <person name="Morowitz M.J."/>
            <person name="Banfield J.F."/>
        </authorList>
    </citation>
    <scope>NUCLEOTIDE SEQUENCE [LARGE SCALE GENOMIC DNA]</scope>
    <source>
        <strain evidence="9">S2_018_000_R2_104</strain>
    </source>
</reference>
<dbReference type="AlphaFoldDB" id="A0A2W4ZZU4"/>
<dbReference type="PANTHER" id="PTHR31616:SF9">
    <property type="entry name" value="GLUCOAMYLASE, INTRACELLULAR SPORULATION-SPECIFIC"/>
    <property type="match status" value="1"/>
</dbReference>
<keyword evidence="4" id="KW-0378">Hydrolase</keyword>
<proteinExistence type="inferred from homology"/>
<dbReference type="EC" id="3.2.1.3" evidence="3"/>
<organism evidence="9 10">
    <name type="scientific">Micavibrio aeruginosavorus</name>
    <dbReference type="NCBI Taxonomy" id="349221"/>
    <lineage>
        <taxon>Bacteria</taxon>
        <taxon>Pseudomonadati</taxon>
        <taxon>Bdellovibrionota</taxon>
        <taxon>Bdellovibrionia</taxon>
        <taxon>Bdellovibrionales</taxon>
        <taxon>Pseudobdellovibrionaceae</taxon>
        <taxon>Micavibrio</taxon>
    </lineage>
</organism>
<dbReference type="Proteomes" id="UP000249557">
    <property type="component" value="Unassembled WGS sequence"/>
</dbReference>
<keyword evidence="5" id="KW-0119">Carbohydrate metabolism</keyword>
<dbReference type="InterPro" id="IPR011613">
    <property type="entry name" value="GH15-like"/>
</dbReference>
<evidence type="ECO:0000256" key="5">
    <source>
        <dbReference type="ARBA" id="ARBA00023277"/>
    </source>
</evidence>
<accession>A0A2W4ZZU4</accession>
<gene>
    <name evidence="9" type="ORF">DI626_06440</name>
</gene>
<evidence type="ECO:0000256" key="4">
    <source>
        <dbReference type="ARBA" id="ARBA00022801"/>
    </source>
</evidence>
<dbReference type="GO" id="GO:0000272">
    <property type="term" value="P:polysaccharide catabolic process"/>
    <property type="evidence" value="ECO:0007669"/>
    <property type="project" value="UniProtKB-KW"/>
</dbReference>
<dbReference type="Gene3D" id="1.50.10.10">
    <property type="match status" value="1"/>
</dbReference>
<evidence type="ECO:0000256" key="2">
    <source>
        <dbReference type="ARBA" id="ARBA00006188"/>
    </source>
</evidence>
<sequence>MAPSSLDHWIDRQRSLSLSHLKASLSATHLSHTRKAFAQTVRPACGSVLASPVSAHWDPEPDYFYHWVRDAAIVMNAVVEVARHAKDNEEKQKWLDAFDDYIDFSLRCTETGAVPLAENPLLAQTVSGARQFLRTTEDIAGLNEETVLKEPRFNPDGTLDLLQWAKPQYDGPALRALTSLNYIRLSREQGRPITPQLVTLLKKDLDFTVSHADEPCIGPWEEDHEMDQHYFTSLCQLGAIYHGKEWIEGKQADAATEKLYKGLDSHWDETRGLYISLRQARAGFDAGQFMAALHADLPGSRHSLQDPKLLKTVSAMEDYFARAYPLNAGAASVVIGRSERDKYFGNNPWFPTTLSLAEFYYKMAERSERFAGQYVDKAENILKAVLPHVPKDGSLSEQFDRASGHPVSARHLTWSYAAFLCATQAREQALSAPDRNNGPMPGIIPALF</sequence>
<dbReference type="GO" id="GO:0004339">
    <property type="term" value="F:glucan 1,4-alpha-glucosidase activity"/>
    <property type="evidence" value="ECO:0007669"/>
    <property type="project" value="UniProtKB-EC"/>
</dbReference>
<protein>
    <recommendedName>
        <fullName evidence="3">glucan 1,4-alpha-glucosidase</fullName>
        <ecNumber evidence="3">3.2.1.3</ecNumber>
    </recommendedName>
</protein>
<dbReference type="PANTHER" id="PTHR31616">
    <property type="entry name" value="TREHALASE"/>
    <property type="match status" value="1"/>
</dbReference>
<keyword evidence="6" id="KW-0326">Glycosidase</keyword>
<evidence type="ECO:0000256" key="1">
    <source>
        <dbReference type="ARBA" id="ARBA00001863"/>
    </source>
</evidence>